<sequence>MGGLAVRSVEAGKDVHAKEAGNDCEDAGQQCCAAEDRHGTGCAGSGHGDPPSWVVGLPSRFTAFS</sequence>
<keyword evidence="2" id="KW-1185">Reference proteome</keyword>
<protein>
    <submittedName>
        <fullName evidence="1">Uncharacterized protein</fullName>
    </submittedName>
</protein>
<reference evidence="1 2" key="1">
    <citation type="journal article" date="2019" name="Int. J. Syst. Evol. Microbiol.">
        <title>The Global Catalogue of Microorganisms (GCM) 10K type strain sequencing project: providing services to taxonomists for standard genome sequencing and annotation.</title>
        <authorList>
            <consortium name="The Broad Institute Genomics Platform"/>
            <consortium name="The Broad Institute Genome Sequencing Center for Infectious Disease"/>
            <person name="Wu L."/>
            <person name="Ma J."/>
        </authorList>
    </citation>
    <scope>NUCLEOTIDE SEQUENCE [LARGE SCALE GENOMIC DNA]</scope>
    <source>
        <strain evidence="1 2">JCM 15921</strain>
    </source>
</reference>
<evidence type="ECO:0000313" key="2">
    <source>
        <dbReference type="Proteomes" id="UP001500102"/>
    </source>
</evidence>
<comment type="caution">
    <text evidence="1">The sequence shown here is derived from an EMBL/GenBank/DDBJ whole genome shotgun (WGS) entry which is preliminary data.</text>
</comment>
<name>A0ABN2ZJ33_9MICC</name>
<proteinExistence type="predicted"/>
<accession>A0ABN2ZJ33</accession>
<gene>
    <name evidence="1" type="ORF">GCM10009825_32880</name>
</gene>
<organism evidence="1 2">
    <name type="scientific">Arthrobacter humicola</name>
    <dbReference type="NCBI Taxonomy" id="409291"/>
    <lineage>
        <taxon>Bacteria</taxon>
        <taxon>Bacillati</taxon>
        <taxon>Actinomycetota</taxon>
        <taxon>Actinomycetes</taxon>
        <taxon>Micrococcales</taxon>
        <taxon>Micrococcaceae</taxon>
        <taxon>Arthrobacter</taxon>
    </lineage>
</organism>
<dbReference type="Proteomes" id="UP001500102">
    <property type="component" value="Unassembled WGS sequence"/>
</dbReference>
<evidence type="ECO:0000313" key="1">
    <source>
        <dbReference type="EMBL" id="GAA2142966.1"/>
    </source>
</evidence>
<dbReference type="EMBL" id="BAAAQB010000040">
    <property type="protein sequence ID" value="GAA2142966.1"/>
    <property type="molecule type" value="Genomic_DNA"/>
</dbReference>